<proteinExistence type="predicted"/>
<evidence type="ECO:0000313" key="3">
    <source>
        <dbReference type="Proteomes" id="UP001383192"/>
    </source>
</evidence>
<name>A0AAW0BVZ7_9AGAR</name>
<feature type="region of interest" description="Disordered" evidence="1">
    <location>
        <begin position="138"/>
        <end position="185"/>
    </location>
</feature>
<evidence type="ECO:0000256" key="1">
    <source>
        <dbReference type="SAM" id="MobiDB-lite"/>
    </source>
</evidence>
<feature type="compositionally biased region" description="Pro residues" evidence="1">
    <location>
        <begin position="77"/>
        <end position="89"/>
    </location>
</feature>
<comment type="caution">
    <text evidence="2">The sequence shown here is derived from an EMBL/GenBank/DDBJ whole genome shotgun (WGS) entry which is preliminary data.</text>
</comment>
<evidence type="ECO:0000313" key="2">
    <source>
        <dbReference type="EMBL" id="KAK7030932.1"/>
    </source>
</evidence>
<gene>
    <name evidence="2" type="ORF">VNI00_013878</name>
</gene>
<protein>
    <submittedName>
        <fullName evidence="2">Uncharacterized protein</fullName>
    </submittedName>
</protein>
<dbReference type="Proteomes" id="UP001383192">
    <property type="component" value="Unassembled WGS sequence"/>
</dbReference>
<keyword evidence="3" id="KW-1185">Reference proteome</keyword>
<dbReference type="EMBL" id="JAYKXP010000073">
    <property type="protein sequence ID" value="KAK7030932.1"/>
    <property type="molecule type" value="Genomic_DNA"/>
</dbReference>
<organism evidence="2 3">
    <name type="scientific">Paramarasmius palmivorus</name>
    <dbReference type="NCBI Taxonomy" id="297713"/>
    <lineage>
        <taxon>Eukaryota</taxon>
        <taxon>Fungi</taxon>
        <taxon>Dikarya</taxon>
        <taxon>Basidiomycota</taxon>
        <taxon>Agaricomycotina</taxon>
        <taxon>Agaricomycetes</taxon>
        <taxon>Agaricomycetidae</taxon>
        <taxon>Agaricales</taxon>
        <taxon>Marasmiineae</taxon>
        <taxon>Marasmiaceae</taxon>
        <taxon>Paramarasmius</taxon>
    </lineage>
</organism>
<feature type="region of interest" description="Disordered" evidence="1">
    <location>
        <begin position="77"/>
        <end position="102"/>
    </location>
</feature>
<reference evidence="2 3" key="1">
    <citation type="submission" date="2024-01" db="EMBL/GenBank/DDBJ databases">
        <title>A draft genome for a cacao thread blight-causing isolate of Paramarasmius palmivorus.</title>
        <authorList>
            <person name="Baruah I.K."/>
            <person name="Bukari Y."/>
            <person name="Amoako-Attah I."/>
            <person name="Meinhardt L.W."/>
            <person name="Bailey B.A."/>
            <person name="Cohen S.P."/>
        </authorList>
    </citation>
    <scope>NUCLEOTIDE SEQUENCE [LARGE SCALE GENOMIC DNA]</scope>
    <source>
        <strain evidence="2 3">GH-12</strain>
    </source>
</reference>
<sequence>MYVFRLDPFVSEAKRAIDVTWEGTTPKPLDHEPKFFEWQLDEYISSDGSRFETFWTRDSEVGGGGSDVFTKKTPVYCSPPSPSQAPVPSPEMHTPLSQQQVPHGFHDSVTSPTTQIFRGQHARPAWKSLSTSAFRSDPFVSKAKPDTGVTWEGPSPKPPDDEPKSFEWQFDGYTSSDGSNFEPRWRNDMESYDEIRSGGSDVITGKMPVYHGPPQTAFFSPSQALALYPMSHPVPEDEQRRMDYIA</sequence>
<accession>A0AAW0BVZ7</accession>
<dbReference type="AlphaFoldDB" id="A0AAW0BVZ7"/>